<evidence type="ECO:0000256" key="6">
    <source>
        <dbReference type="ARBA" id="ARBA00023136"/>
    </source>
</evidence>
<evidence type="ECO:0000256" key="4">
    <source>
        <dbReference type="ARBA" id="ARBA00022801"/>
    </source>
</evidence>
<gene>
    <name evidence="9" type="ORF">Pa4123_43510</name>
</gene>
<feature type="transmembrane region" description="Helical" evidence="7">
    <location>
        <begin position="62"/>
        <end position="81"/>
    </location>
</feature>
<keyword evidence="3 7" id="KW-0812">Transmembrane</keyword>
<keyword evidence="6 7" id="KW-0472">Membrane</keyword>
<dbReference type="Pfam" id="PF01569">
    <property type="entry name" value="PAP2"/>
    <property type="match status" value="1"/>
</dbReference>
<dbReference type="PANTHER" id="PTHR14969">
    <property type="entry name" value="SPHINGOSINE-1-PHOSPHATE PHOSPHOHYDROLASE"/>
    <property type="match status" value="1"/>
</dbReference>
<dbReference type="PANTHER" id="PTHR14969:SF62">
    <property type="entry name" value="DECAPRENYLPHOSPHORYL-5-PHOSPHORIBOSE PHOSPHATASE RV3807C-RELATED"/>
    <property type="match status" value="1"/>
</dbReference>
<organism evidence="9 10">
    <name type="scientific">Phytohabitans aurantiacus</name>
    <dbReference type="NCBI Taxonomy" id="3016789"/>
    <lineage>
        <taxon>Bacteria</taxon>
        <taxon>Bacillati</taxon>
        <taxon>Actinomycetota</taxon>
        <taxon>Actinomycetes</taxon>
        <taxon>Micromonosporales</taxon>
        <taxon>Micromonosporaceae</taxon>
    </lineage>
</organism>
<feature type="transmembrane region" description="Helical" evidence="7">
    <location>
        <begin position="129"/>
        <end position="149"/>
    </location>
</feature>
<dbReference type="SUPFAM" id="SSF48317">
    <property type="entry name" value="Acid phosphatase/Vanadium-dependent haloperoxidase"/>
    <property type="match status" value="1"/>
</dbReference>
<evidence type="ECO:0000313" key="9">
    <source>
        <dbReference type="EMBL" id="GLH99076.1"/>
    </source>
</evidence>
<evidence type="ECO:0000256" key="1">
    <source>
        <dbReference type="ARBA" id="ARBA00004651"/>
    </source>
</evidence>
<evidence type="ECO:0000256" key="2">
    <source>
        <dbReference type="ARBA" id="ARBA00022475"/>
    </source>
</evidence>
<feature type="transmembrane region" description="Helical" evidence="7">
    <location>
        <begin position="183"/>
        <end position="201"/>
    </location>
</feature>
<evidence type="ECO:0000256" key="5">
    <source>
        <dbReference type="ARBA" id="ARBA00022989"/>
    </source>
</evidence>
<evidence type="ECO:0000259" key="8">
    <source>
        <dbReference type="SMART" id="SM00014"/>
    </source>
</evidence>
<dbReference type="SMART" id="SM00014">
    <property type="entry name" value="acidPPc"/>
    <property type="match status" value="1"/>
</dbReference>
<keyword evidence="5 7" id="KW-1133">Transmembrane helix</keyword>
<sequence length="207" mass="21987">MIARPPLVVPLAALAGFVVLMALVVADWAPIERFDLSLSGDFRTYGASNPDLISFVRTATDVAATLPFLAYGAAATLYFAVTRQRASAVFCALVTAAIPLLWGIMHWALHRPRPLDGFVFVDSNGFPSGHTSHAAAAGLAAVLLLWHRLGRLARTVVLSAALVFALLVGATRVVLLAHWPTDVLGAYLLALAVVPLLARTIPRHPAP</sequence>
<keyword evidence="2" id="KW-1003">Cell membrane</keyword>
<dbReference type="InterPro" id="IPR000326">
    <property type="entry name" value="PAP2/HPO"/>
</dbReference>
<dbReference type="RefSeq" id="WP_281898472.1">
    <property type="nucleotide sequence ID" value="NZ_BSDI01000020.1"/>
</dbReference>
<keyword evidence="4" id="KW-0378">Hydrolase</keyword>
<name>A0ABQ5QYR7_9ACTN</name>
<feature type="domain" description="Phosphatidic acid phosphatase type 2/haloperoxidase" evidence="8">
    <location>
        <begin position="88"/>
        <end position="198"/>
    </location>
</feature>
<dbReference type="Gene3D" id="1.20.144.10">
    <property type="entry name" value="Phosphatidic acid phosphatase type 2/haloperoxidase"/>
    <property type="match status" value="1"/>
</dbReference>
<dbReference type="InterPro" id="IPR036938">
    <property type="entry name" value="PAP2/HPO_sf"/>
</dbReference>
<feature type="transmembrane region" description="Helical" evidence="7">
    <location>
        <begin position="88"/>
        <end position="109"/>
    </location>
</feature>
<comment type="caution">
    <text evidence="9">The sequence shown here is derived from an EMBL/GenBank/DDBJ whole genome shotgun (WGS) entry which is preliminary data.</text>
</comment>
<dbReference type="Proteomes" id="UP001144280">
    <property type="component" value="Unassembled WGS sequence"/>
</dbReference>
<evidence type="ECO:0000256" key="7">
    <source>
        <dbReference type="SAM" id="Phobius"/>
    </source>
</evidence>
<comment type="subcellular location">
    <subcellularLocation>
        <location evidence="1">Cell membrane</location>
        <topology evidence="1">Multi-pass membrane protein</topology>
    </subcellularLocation>
</comment>
<reference evidence="9" key="1">
    <citation type="submission" date="2022-12" db="EMBL/GenBank/DDBJ databases">
        <title>New Phytohabitans aurantiacus sp. RD004123 nov., an actinomycete isolated from soil.</title>
        <authorList>
            <person name="Triningsih D.W."/>
            <person name="Harunari E."/>
            <person name="Igarashi Y."/>
        </authorList>
    </citation>
    <scope>NUCLEOTIDE SEQUENCE</scope>
    <source>
        <strain evidence="9">RD004123</strain>
    </source>
</reference>
<evidence type="ECO:0000313" key="10">
    <source>
        <dbReference type="Proteomes" id="UP001144280"/>
    </source>
</evidence>
<proteinExistence type="predicted"/>
<feature type="transmembrane region" description="Helical" evidence="7">
    <location>
        <begin position="156"/>
        <end position="177"/>
    </location>
</feature>
<dbReference type="EMBL" id="BSDI01000020">
    <property type="protein sequence ID" value="GLH99076.1"/>
    <property type="molecule type" value="Genomic_DNA"/>
</dbReference>
<keyword evidence="10" id="KW-1185">Reference proteome</keyword>
<accession>A0ABQ5QYR7</accession>
<protein>
    <submittedName>
        <fullName evidence="9">Membrane protein</fullName>
    </submittedName>
</protein>
<evidence type="ECO:0000256" key="3">
    <source>
        <dbReference type="ARBA" id="ARBA00022692"/>
    </source>
</evidence>